<keyword evidence="3" id="KW-1003">Cell membrane</keyword>
<feature type="transmembrane region" description="Helical" evidence="8">
    <location>
        <begin position="69"/>
        <end position="89"/>
    </location>
</feature>
<comment type="similarity">
    <text evidence="2">Belongs to the UPF0126 family.</text>
</comment>
<feature type="transmembrane region" description="Helical" evidence="8">
    <location>
        <begin position="96"/>
        <end position="115"/>
    </location>
</feature>
<evidence type="ECO:0000313" key="11">
    <source>
        <dbReference type="Proteomes" id="UP000809290"/>
    </source>
</evidence>
<feature type="transmembrane region" description="Helical" evidence="8">
    <location>
        <begin position="178"/>
        <end position="198"/>
    </location>
</feature>
<evidence type="ECO:0000256" key="3">
    <source>
        <dbReference type="ARBA" id="ARBA00022475"/>
    </source>
</evidence>
<feature type="domain" description="Glycine transporter" evidence="9">
    <location>
        <begin position="12"/>
        <end position="84"/>
    </location>
</feature>
<dbReference type="Proteomes" id="UP000809290">
    <property type="component" value="Unassembled WGS sequence"/>
</dbReference>
<organism evidence="10 11">
    <name type="scientific">Brevibacterium paucivorans</name>
    <dbReference type="NCBI Taxonomy" id="170994"/>
    <lineage>
        <taxon>Bacteria</taxon>
        <taxon>Bacillati</taxon>
        <taxon>Actinomycetota</taxon>
        <taxon>Actinomycetes</taxon>
        <taxon>Micrococcales</taxon>
        <taxon>Brevibacteriaceae</taxon>
        <taxon>Brevibacterium</taxon>
    </lineage>
</organism>
<evidence type="ECO:0000256" key="4">
    <source>
        <dbReference type="ARBA" id="ARBA00022692"/>
    </source>
</evidence>
<feature type="domain" description="Glycine transporter" evidence="9">
    <location>
        <begin position="97"/>
        <end position="171"/>
    </location>
</feature>
<evidence type="ECO:0000256" key="5">
    <source>
        <dbReference type="ARBA" id="ARBA00022989"/>
    </source>
</evidence>
<protein>
    <submittedName>
        <fullName evidence="10">Membrane protein YeiH</fullName>
    </submittedName>
</protein>
<keyword evidence="4 8" id="KW-0812">Transmembrane</keyword>
<evidence type="ECO:0000256" key="8">
    <source>
        <dbReference type="SAM" id="Phobius"/>
    </source>
</evidence>
<comment type="subcellular location">
    <subcellularLocation>
        <location evidence="1">Cell membrane</location>
        <topology evidence="1">Multi-pass membrane protein</topology>
    </subcellularLocation>
</comment>
<dbReference type="Pfam" id="PF03458">
    <property type="entry name" value="Gly_transporter"/>
    <property type="match status" value="2"/>
</dbReference>
<name>A0ABS2SJG7_9MICO</name>
<proteinExistence type="inferred from homology"/>
<reference evidence="10 11" key="1">
    <citation type="submission" date="2021-01" db="EMBL/GenBank/DDBJ databases">
        <title>Sequencing the genomes of 1000 actinobacteria strains.</title>
        <authorList>
            <person name="Klenk H.-P."/>
        </authorList>
    </citation>
    <scope>NUCLEOTIDE SEQUENCE [LARGE SCALE GENOMIC DNA]</scope>
    <source>
        <strain evidence="10 11">DSM 13657</strain>
    </source>
</reference>
<gene>
    <name evidence="10" type="ORF">JOE56_001090</name>
</gene>
<dbReference type="PANTHER" id="PTHR30506:SF3">
    <property type="entry name" value="UPF0126 INNER MEMBRANE PROTEIN YADS-RELATED"/>
    <property type="match status" value="1"/>
</dbReference>
<keyword evidence="6 8" id="KW-0472">Membrane</keyword>
<feature type="compositionally biased region" description="Polar residues" evidence="7">
    <location>
        <begin position="267"/>
        <end position="277"/>
    </location>
</feature>
<accession>A0ABS2SJG7</accession>
<feature type="transmembrane region" description="Helical" evidence="8">
    <location>
        <begin position="154"/>
        <end position="172"/>
    </location>
</feature>
<feature type="transmembrane region" description="Helical" evidence="8">
    <location>
        <begin position="39"/>
        <end position="57"/>
    </location>
</feature>
<evidence type="ECO:0000256" key="2">
    <source>
        <dbReference type="ARBA" id="ARBA00008193"/>
    </source>
</evidence>
<evidence type="ECO:0000259" key="9">
    <source>
        <dbReference type="Pfam" id="PF03458"/>
    </source>
</evidence>
<evidence type="ECO:0000313" key="10">
    <source>
        <dbReference type="EMBL" id="MBM7816396.1"/>
    </source>
</evidence>
<feature type="region of interest" description="Disordered" evidence="7">
    <location>
        <begin position="229"/>
        <end position="277"/>
    </location>
</feature>
<evidence type="ECO:0000256" key="7">
    <source>
        <dbReference type="SAM" id="MobiDB-lite"/>
    </source>
</evidence>
<comment type="caution">
    <text evidence="10">The sequence shown here is derived from an EMBL/GenBank/DDBJ whole genome shotgun (WGS) entry which is preliminary data.</text>
</comment>
<feature type="transmembrane region" description="Helical" evidence="8">
    <location>
        <begin position="121"/>
        <end position="142"/>
    </location>
</feature>
<feature type="transmembrane region" description="Helical" evidence="8">
    <location>
        <begin position="6"/>
        <end position="27"/>
    </location>
</feature>
<evidence type="ECO:0000256" key="1">
    <source>
        <dbReference type="ARBA" id="ARBA00004651"/>
    </source>
</evidence>
<dbReference type="EMBL" id="JAFBCP010000001">
    <property type="protein sequence ID" value="MBM7816396.1"/>
    <property type="molecule type" value="Genomic_DNA"/>
</dbReference>
<dbReference type="InterPro" id="IPR005115">
    <property type="entry name" value="Gly_transporter"/>
</dbReference>
<dbReference type="PANTHER" id="PTHR30506">
    <property type="entry name" value="INNER MEMBRANE PROTEIN"/>
    <property type="match status" value="1"/>
</dbReference>
<dbReference type="RefSeq" id="WP_204515184.1">
    <property type="nucleotide sequence ID" value="NZ_JAFBCP010000001.1"/>
</dbReference>
<keyword evidence="5 8" id="KW-1133">Transmembrane helix</keyword>
<evidence type="ECO:0000256" key="6">
    <source>
        <dbReference type="ARBA" id="ARBA00023136"/>
    </source>
</evidence>
<keyword evidence="11" id="KW-1185">Reference proteome</keyword>
<sequence length="277" mass="29923">MDLPSAQLVLLLADLVGVFFFALSGAVTAARQNYDITGSFMLCLLVSLGGGITRDLMLNEVPASLQQPIYLLPPAIATVLVYLIGTPALRTRRSIIFFDACGLGLFAVSGTIIALTHDLHLVSAVFLGIVTGTGGGLLRDVVANQNPALFNASDLYLTPAFIGALLTAILYSNGIWSYWIMFGMIVLVVTVRLLAIYFRWQLPSTVRGWTYPRLTEKARRLRDLARLRRATNPARGRSSQQHLPPRRVDGDGGPGAAGPTNPDPTNPDLSNPDQPPQ</sequence>